<proteinExistence type="predicted"/>
<comment type="caution">
    <text evidence="2">The sequence shown here is derived from an EMBL/GenBank/DDBJ whole genome shotgun (WGS) entry which is preliminary data.</text>
</comment>
<dbReference type="RefSeq" id="WP_143071455.1">
    <property type="nucleotide sequence ID" value="NZ_FJMZ01000056.1"/>
</dbReference>
<gene>
    <name evidence="2" type="ORF">SAMN04488507_107311</name>
    <name evidence="1" type="ORF">TFLO_2906</name>
</gene>
<accession>A0AB38BLM5</accession>
<evidence type="ECO:0000313" key="2">
    <source>
        <dbReference type="EMBL" id="SFI20282.1"/>
    </source>
</evidence>
<evidence type="ECO:0000313" key="1">
    <source>
        <dbReference type="EMBL" id="CZR04208.1"/>
    </source>
</evidence>
<dbReference type="EMBL" id="FJMZ01000056">
    <property type="protein sequence ID" value="CZR04208.1"/>
    <property type="molecule type" value="Genomic_DNA"/>
</dbReference>
<name>A0AB38BLM5_9LACT</name>
<sequence>MRIFQLFFFKQKIIYALETFEPAVEMDESLRKKGMQPLERMMDLAEVNTYAQL</sequence>
<keyword evidence="3" id="KW-1185">Reference proteome</keyword>
<dbReference type="Proteomes" id="UP000199686">
    <property type="component" value="Unassembled WGS sequence"/>
</dbReference>
<organism evidence="2 4">
    <name type="scientific">Trichococcus flocculiformis</name>
    <dbReference type="NCBI Taxonomy" id="82803"/>
    <lineage>
        <taxon>Bacteria</taxon>
        <taxon>Bacillati</taxon>
        <taxon>Bacillota</taxon>
        <taxon>Bacilli</taxon>
        <taxon>Lactobacillales</taxon>
        <taxon>Carnobacteriaceae</taxon>
        <taxon>Trichococcus</taxon>
    </lineage>
</organism>
<protein>
    <submittedName>
        <fullName evidence="2">Uncharacterized protein</fullName>
    </submittedName>
</protein>
<dbReference type="Proteomes" id="UP000195947">
    <property type="component" value="Unassembled WGS sequence"/>
</dbReference>
<dbReference type="EMBL" id="FOQC01000073">
    <property type="protein sequence ID" value="SFI20282.1"/>
    <property type="molecule type" value="Genomic_DNA"/>
</dbReference>
<reference evidence="1 3" key="1">
    <citation type="submission" date="2016-02" db="EMBL/GenBank/DDBJ databases">
        <authorList>
            <person name="Strepis N."/>
        </authorList>
    </citation>
    <scope>NUCLEOTIDE SEQUENCE [LARGE SCALE GENOMIC DNA]</scope>
    <source>
        <strain evidence="1">Trichococcus flocculiformis</strain>
    </source>
</reference>
<dbReference type="AlphaFoldDB" id="A0AB38BLM5"/>
<reference evidence="2 4" key="2">
    <citation type="submission" date="2016-10" db="EMBL/GenBank/DDBJ databases">
        <authorList>
            <person name="Varghese N."/>
            <person name="Submissions S."/>
        </authorList>
    </citation>
    <scope>NUCLEOTIDE SEQUENCE [LARGE SCALE GENOMIC DNA]</scope>
    <source>
        <strain evidence="2 4">DSM 2094</strain>
    </source>
</reference>
<evidence type="ECO:0000313" key="3">
    <source>
        <dbReference type="Proteomes" id="UP000195947"/>
    </source>
</evidence>
<evidence type="ECO:0000313" key="4">
    <source>
        <dbReference type="Proteomes" id="UP000199686"/>
    </source>
</evidence>